<gene>
    <name evidence="2" type="ORF">SERLA73DRAFT_179808</name>
</gene>
<sequence length="86" mass="8997">MGQPIGLLAVCSCELLFTAAQPATLLFADIASQSAAAGTCPKLISRSLVAINVLRMNQSYCTRWRAAHSVGYPENVVLGGASQSKT</sequence>
<evidence type="ECO:0000313" key="2">
    <source>
        <dbReference type="EMBL" id="EGN99674.1"/>
    </source>
</evidence>
<reference evidence="3" key="1">
    <citation type="journal article" date="2011" name="Science">
        <title>The plant cell wall-decomposing machinery underlies the functional diversity of forest fungi.</title>
        <authorList>
            <person name="Eastwood D.C."/>
            <person name="Floudas D."/>
            <person name="Binder M."/>
            <person name="Majcherczyk A."/>
            <person name="Schneider P."/>
            <person name="Aerts A."/>
            <person name="Asiegbu F.O."/>
            <person name="Baker S.E."/>
            <person name="Barry K."/>
            <person name="Bendiksby M."/>
            <person name="Blumentritt M."/>
            <person name="Coutinho P.M."/>
            <person name="Cullen D."/>
            <person name="de Vries R.P."/>
            <person name="Gathman A."/>
            <person name="Goodell B."/>
            <person name="Henrissat B."/>
            <person name="Ihrmark K."/>
            <person name="Kauserud H."/>
            <person name="Kohler A."/>
            <person name="LaButti K."/>
            <person name="Lapidus A."/>
            <person name="Lavin J.L."/>
            <person name="Lee Y.-H."/>
            <person name="Lindquist E."/>
            <person name="Lilly W."/>
            <person name="Lucas S."/>
            <person name="Morin E."/>
            <person name="Murat C."/>
            <person name="Oguiza J.A."/>
            <person name="Park J."/>
            <person name="Pisabarro A.G."/>
            <person name="Riley R."/>
            <person name="Rosling A."/>
            <person name="Salamov A."/>
            <person name="Schmidt O."/>
            <person name="Schmutz J."/>
            <person name="Skrede I."/>
            <person name="Stenlid J."/>
            <person name="Wiebenga A."/>
            <person name="Xie X."/>
            <person name="Kuees U."/>
            <person name="Hibbett D.S."/>
            <person name="Hoffmeister D."/>
            <person name="Hoegberg N."/>
            <person name="Martin F."/>
            <person name="Grigoriev I.V."/>
            <person name="Watkinson S.C."/>
        </authorList>
    </citation>
    <scope>NUCLEOTIDE SEQUENCE [LARGE SCALE GENOMIC DNA]</scope>
    <source>
        <strain evidence="3">strain S7.3</strain>
    </source>
</reference>
<keyword evidence="3" id="KW-1185">Reference proteome</keyword>
<evidence type="ECO:0008006" key="4">
    <source>
        <dbReference type="Google" id="ProtNLM"/>
    </source>
</evidence>
<proteinExistence type="predicted"/>
<dbReference type="AlphaFoldDB" id="F8PUF4"/>
<dbReference type="Proteomes" id="UP000008063">
    <property type="component" value="Unassembled WGS sequence"/>
</dbReference>
<accession>F8PUF4</accession>
<evidence type="ECO:0000313" key="3">
    <source>
        <dbReference type="Proteomes" id="UP000008063"/>
    </source>
</evidence>
<name>F8PUF4_SERL3</name>
<dbReference type="InParanoid" id="F8PUF4"/>
<keyword evidence="1" id="KW-0732">Signal</keyword>
<feature type="signal peptide" evidence="1">
    <location>
        <begin position="1"/>
        <end position="20"/>
    </location>
</feature>
<dbReference type="EMBL" id="GL945479">
    <property type="protein sequence ID" value="EGN99674.1"/>
    <property type="molecule type" value="Genomic_DNA"/>
</dbReference>
<protein>
    <recommendedName>
        <fullName evidence="4">Secreted protein</fullName>
    </recommendedName>
</protein>
<feature type="chain" id="PRO_5003376729" description="Secreted protein" evidence="1">
    <location>
        <begin position="21"/>
        <end position="86"/>
    </location>
</feature>
<evidence type="ECO:0000256" key="1">
    <source>
        <dbReference type="SAM" id="SignalP"/>
    </source>
</evidence>
<organism evidence="3">
    <name type="scientific">Serpula lacrymans var. lacrymans (strain S7.3)</name>
    <name type="common">Dry rot fungus</name>
    <dbReference type="NCBI Taxonomy" id="936435"/>
    <lineage>
        <taxon>Eukaryota</taxon>
        <taxon>Fungi</taxon>
        <taxon>Dikarya</taxon>
        <taxon>Basidiomycota</taxon>
        <taxon>Agaricomycotina</taxon>
        <taxon>Agaricomycetes</taxon>
        <taxon>Agaricomycetidae</taxon>
        <taxon>Boletales</taxon>
        <taxon>Coniophorineae</taxon>
        <taxon>Serpulaceae</taxon>
        <taxon>Serpula</taxon>
    </lineage>
</organism>
<dbReference type="HOGENOM" id="CLU_2499255_0_0_1"/>